<protein>
    <recommendedName>
        <fullName evidence="2">DNA primase/polymerase bifunctional N-terminal domain-containing protein</fullName>
    </recommendedName>
</protein>
<feature type="region of interest" description="Disordered" evidence="1">
    <location>
        <begin position="46"/>
        <end position="67"/>
    </location>
</feature>
<organism evidence="3 4">
    <name type="scientific">Halorubrum ezzemoulense DSM 17463</name>
    <dbReference type="NCBI Taxonomy" id="1121945"/>
    <lineage>
        <taxon>Archaea</taxon>
        <taxon>Methanobacteriati</taxon>
        <taxon>Methanobacteriota</taxon>
        <taxon>Stenosarchaea group</taxon>
        <taxon>Halobacteria</taxon>
        <taxon>Halobacteriales</taxon>
        <taxon>Haloferacaceae</taxon>
        <taxon>Halorubrum</taxon>
    </lineage>
</organism>
<sequence length="484" mass="54638">MTNYDLEDTNTTDRDASSKNTSLTSARTTLEERLREAGLTAERCIPFVDGRKTPPRGFSNHNDPEKHDIPSAYEGNYAVHAGRNLITIDIDDREELPKQLQNLPETFTTNTPHGGVHLYYSTEDDEGISDTTGPWGEIKYGGIPALGPGSTLDHSVACDGNKDNCPGVGVDRYELEDRPIHPLEDTTLAGIRELCEESSTTSRTKSNAPTDAIKKPDEVRAEQETEWLCGEFLPKYAGKAMNESLLDILKGGFGHFDWRPSNDSSSLDRSRLNIYALSMLYGAFRERGDDEDEARHNALAVFKNFCLENEWDVTGNRRKWLTKGEQYLQNTMDSAEEQFNRERWLQRLRKEYKDGFDADEHQPWLDRYKRNKPSDITEDTVLATVWLLSGPFTAPLPVEDASAMFSVDLSTPQTVNKYVPPRRRRADDSGEAALGTYRERKYPTAREVAGLAAELNTDRSEEYFGEVVRKLTRGAVLNRHTAAR</sequence>
<feature type="compositionally biased region" description="Polar residues" evidence="1">
    <location>
        <begin position="197"/>
        <end position="209"/>
    </location>
</feature>
<reference evidence="3 4" key="1">
    <citation type="submission" date="2017-04" db="EMBL/GenBank/DDBJ databases">
        <title>MLSA of the genus Halorubrum.</title>
        <authorList>
            <person name="De La Haba R."/>
            <person name="Sanchez-Porro C."/>
            <person name="Infante-Dominguez C."/>
            <person name="Ventosa A."/>
        </authorList>
    </citation>
    <scope>NUCLEOTIDE SEQUENCE [LARGE SCALE GENOMIC DNA]</scope>
    <source>
        <strain evidence="3 4">DSM 17463</strain>
    </source>
</reference>
<feature type="region of interest" description="Disordered" evidence="1">
    <location>
        <begin position="196"/>
        <end position="219"/>
    </location>
</feature>
<gene>
    <name evidence="3" type="ORF">B9H04_12020</name>
</gene>
<dbReference type="Gene3D" id="3.30.2250.10">
    <property type="entry name" value="Bifunctional DNA primase/polymerase domain"/>
    <property type="match status" value="1"/>
</dbReference>
<evidence type="ECO:0000313" key="3">
    <source>
        <dbReference type="EMBL" id="OSO97642.1"/>
    </source>
</evidence>
<evidence type="ECO:0000259" key="2">
    <source>
        <dbReference type="Pfam" id="PF09250"/>
    </source>
</evidence>
<dbReference type="InterPro" id="IPR015330">
    <property type="entry name" value="DNA_primase/pol_bifunc_N"/>
</dbReference>
<proteinExistence type="predicted"/>
<evidence type="ECO:0000313" key="4">
    <source>
        <dbReference type="Proteomes" id="UP000193587"/>
    </source>
</evidence>
<accession>A0A1X4GKC7</accession>
<feature type="compositionally biased region" description="Acidic residues" evidence="1">
    <location>
        <begin position="1"/>
        <end position="10"/>
    </location>
</feature>
<dbReference type="STRING" id="1121945.GCA_000421805_03043"/>
<dbReference type="AlphaFoldDB" id="A0A1X4GKC7"/>
<feature type="region of interest" description="Disordered" evidence="1">
    <location>
        <begin position="1"/>
        <end position="28"/>
    </location>
</feature>
<dbReference type="RefSeq" id="WP_080508664.1">
    <property type="nucleotide sequence ID" value="NZ_ATXS01000024.1"/>
</dbReference>
<dbReference type="Pfam" id="PF09250">
    <property type="entry name" value="Prim-Pol"/>
    <property type="match status" value="1"/>
</dbReference>
<comment type="caution">
    <text evidence="3">The sequence shown here is derived from an EMBL/GenBank/DDBJ whole genome shotgun (WGS) entry which is preliminary data.</text>
</comment>
<evidence type="ECO:0000256" key="1">
    <source>
        <dbReference type="SAM" id="MobiDB-lite"/>
    </source>
</evidence>
<feature type="domain" description="DNA primase/polymerase bifunctional N-terminal" evidence="2">
    <location>
        <begin position="45"/>
        <end position="151"/>
    </location>
</feature>
<name>A0A1X4GKC7_HALEZ</name>
<dbReference type="Proteomes" id="UP000193587">
    <property type="component" value="Unassembled WGS sequence"/>
</dbReference>
<feature type="compositionally biased region" description="Polar residues" evidence="1">
    <location>
        <begin position="18"/>
        <end position="28"/>
    </location>
</feature>
<dbReference type="SUPFAM" id="SSF56747">
    <property type="entry name" value="Prim-pol domain"/>
    <property type="match status" value="1"/>
</dbReference>
<dbReference type="EMBL" id="NEDJ01000044">
    <property type="protein sequence ID" value="OSO97642.1"/>
    <property type="molecule type" value="Genomic_DNA"/>
</dbReference>